<dbReference type="CDD" id="cd07042">
    <property type="entry name" value="STAS_SulP_like_sulfate_transporter"/>
    <property type="match status" value="1"/>
</dbReference>
<dbReference type="InterPro" id="IPR002645">
    <property type="entry name" value="STAS_dom"/>
</dbReference>
<feature type="domain" description="STAS" evidence="6">
    <location>
        <begin position="446"/>
        <end position="559"/>
    </location>
</feature>
<dbReference type="STRING" id="262668.GCA_000931715_02920"/>
<feature type="transmembrane region" description="Helical" evidence="5">
    <location>
        <begin position="213"/>
        <end position="231"/>
    </location>
</feature>
<feature type="transmembrane region" description="Helical" evidence="5">
    <location>
        <begin position="360"/>
        <end position="381"/>
    </location>
</feature>
<dbReference type="GO" id="GO:0055085">
    <property type="term" value="P:transmembrane transport"/>
    <property type="evidence" value="ECO:0007669"/>
    <property type="project" value="InterPro"/>
</dbReference>
<keyword evidence="2 5" id="KW-0812">Transmembrane</keyword>
<evidence type="ECO:0000256" key="3">
    <source>
        <dbReference type="ARBA" id="ARBA00022989"/>
    </source>
</evidence>
<dbReference type="GeneID" id="29857773"/>
<accession>N9DZU8</accession>
<sequence length="566" mass="61623">MNSINQKILNLFPSSKWLQNYSSANFKSDFFAACIVLTMLVPQGMAYAMLAGLPPIMGIYASILPMIIYAFIGSSTTLSVGPVAIISMMIFATLNPLFPIGTVAYIEAACLLSILVGFISLLLGFFRFGFLIQLISHPVIKSFVIASALLIALGQVKFLLDIPLKANNIPEFISTLIPNIHLSNLLTISTSLAAIMILVCIPKLFKNDVIIKLSPLLLVVCSIGIVFLLNLDQYGLKTVGMIPSGLPDLKFPTWNIELVETLLPSAFMIAMISFVESLAIAQATAIKKRDDLNSNQELIALGLANISAGISSGFAVSGSLSRTVVNADAGAQTPMSGVLSSLLMIFVGLYFTGFFQNLPLAILAATILVSIWKLVSLVPFIETWKYSKADGLAMLATFIGVTCIDISTGLVIGIILTFILLLWRISRPHIAQIGLVEGTQHFRNVSRYNVITMSTISSFRVDENLNFLNAHVLKGSVITELSKNNQIQHVIINCSSISNIDLSALEMLEELNLELSILAIQLHLSEVKSPVMDRLLDSRLIKELTGHIFLTHYQAIQEISVKTSDN</sequence>
<feature type="transmembrane region" description="Helical" evidence="5">
    <location>
        <begin position="298"/>
        <end position="316"/>
    </location>
</feature>
<evidence type="ECO:0000256" key="4">
    <source>
        <dbReference type="ARBA" id="ARBA00023136"/>
    </source>
</evidence>
<keyword evidence="4 5" id="KW-0472">Membrane</keyword>
<feature type="transmembrane region" description="Helical" evidence="5">
    <location>
        <begin position="56"/>
        <end position="72"/>
    </location>
</feature>
<dbReference type="EMBL" id="APQL01000010">
    <property type="protein sequence ID" value="ENW03738.1"/>
    <property type="molecule type" value="Genomic_DNA"/>
</dbReference>
<evidence type="ECO:0000313" key="7">
    <source>
        <dbReference type="EMBL" id="ENW03738.1"/>
    </source>
</evidence>
<feature type="transmembrane region" description="Helical" evidence="5">
    <location>
        <begin position="104"/>
        <end position="126"/>
    </location>
</feature>
<dbReference type="Pfam" id="PF00916">
    <property type="entry name" value="Sulfate_transp"/>
    <property type="match status" value="1"/>
</dbReference>
<feature type="transmembrane region" description="Helical" evidence="5">
    <location>
        <begin position="262"/>
        <end position="286"/>
    </location>
</feature>
<organism evidence="7 8">
    <name type="scientific">Acinetobacter beijerinckii CIP 110307</name>
    <dbReference type="NCBI Taxonomy" id="1217648"/>
    <lineage>
        <taxon>Bacteria</taxon>
        <taxon>Pseudomonadati</taxon>
        <taxon>Pseudomonadota</taxon>
        <taxon>Gammaproteobacteria</taxon>
        <taxon>Moraxellales</taxon>
        <taxon>Moraxellaceae</taxon>
        <taxon>Acinetobacter</taxon>
    </lineage>
</organism>
<keyword evidence="3 5" id="KW-1133">Transmembrane helix</keyword>
<feature type="transmembrane region" description="Helical" evidence="5">
    <location>
        <begin position="393"/>
        <end position="423"/>
    </location>
</feature>
<protein>
    <recommendedName>
        <fullName evidence="6">STAS domain-containing protein</fullName>
    </recommendedName>
</protein>
<dbReference type="InterPro" id="IPR011547">
    <property type="entry name" value="SLC26A/SulP_dom"/>
</dbReference>
<evidence type="ECO:0000259" key="6">
    <source>
        <dbReference type="PROSITE" id="PS50801"/>
    </source>
</evidence>
<keyword evidence="8" id="KW-1185">Reference proteome</keyword>
<dbReference type="RefSeq" id="WP_005062031.1">
    <property type="nucleotide sequence ID" value="NZ_KB849766.1"/>
</dbReference>
<feature type="transmembrane region" description="Helical" evidence="5">
    <location>
        <begin position="30"/>
        <end position="50"/>
    </location>
</feature>
<dbReference type="PATRIC" id="fig|1217648.3.peg.2631"/>
<dbReference type="Gene3D" id="3.30.750.24">
    <property type="entry name" value="STAS domain"/>
    <property type="match status" value="1"/>
</dbReference>
<dbReference type="AlphaFoldDB" id="N9DZU8"/>
<comment type="subcellular location">
    <subcellularLocation>
        <location evidence="1">Membrane</location>
        <topology evidence="1">Multi-pass membrane protein</topology>
    </subcellularLocation>
</comment>
<evidence type="ECO:0000256" key="5">
    <source>
        <dbReference type="SAM" id="Phobius"/>
    </source>
</evidence>
<name>N9DZU8_9GAMM</name>
<evidence type="ECO:0000256" key="1">
    <source>
        <dbReference type="ARBA" id="ARBA00004141"/>
    </source>
</evidence>
<comment type="caution">
    <text evidence="7">The sequence shown here is derived from an EMBL/GenBank/DDBJ whole genome shotgun (WGS) entry which is preliminary data.</text>
</comment>
<evidence type="ECO:0000313" key="8">
    <source>
        <dbReference type="Proteomes" id="UP000017670"/>
    </source>
</evidence>
<feature type="transmembrane region" description="Helical" evidence="5">
    <location>
        <begin position="138"/>
        <end position="160"/>
    </location>
</feature>
<proteinExistence type="predicted"/>
<reference evidence="7 8" key="1">
    <citation type="submission" date="2013-02" db="EMBL/GenBank/DDBJ databases">
        <title>The Genome Sequence of Acinetobacter beijerinckii CIP 110307.</title>
        <authorList>
            <consortium name="The Broad Institute Genome Sequencing Platform"/>
            <consortium name="The Broad Institute Genome Sequencing Center for Infectious Disease"/>
            <person name="Cerqueira G."/>
            <person name="Feldgarden M."/>
            <person name="Courvalin P."/>
            <person name="Perichon B."/>
            <person name="Grillot-Courvalin C."/>
            <person name="Clermont D."/>
            <person name="Rocha E."/>
            <person name="Yoon E.-J."/>
            <person name="Nemec A."/>
            <person name="Walker B."/>
            <person name="Young S.K."/>
            <person name="Zeng Q."/>
            <person name="Gargeya S."/>
            <person name="Fitzgerald M."/>
            <person name="Haas B."/>
            <person name="Abouelleil A."/>
            <person name="Alvarado L."/>
            <person name="Arachchi H.M."/>
            <person name="Berlin A.M."/>
            <person name="Chapman S.B."/>
            <person name="Dewar J."/>
            <person name="Goldberg J."/>
            <person name="Griggs A."/>
            <person name="Gujja S."/>
            <person name="Hansen M."/>
            <person name="Howarth C."/>
            <person name="Imamovic A."/>
            <person name="Larimer J."/>
            <person name="McCowan C."/>
            <person name="Murphy C."/>
            <person name="Neiman D."/>
            <person name="Pearson M."/>
            <person name="Priest M."/>
            <person name="Roberts A."/>
            <person name="Saif S."/>
            <person name="Shea T."/>
            <person name="Sisk P."/>
            <person name="Sykes S."/>
            <person name="Wortman J."/>
            <person name="Nusbaum C."/>
            <person name="Birren B."/>
        </authorList>
    </citation>
    <scope>NUCLEOTIDE SEQUENCE [LARGE SCALE GENOMIC DNA]</scope>
    <source>
        <strain evidence="7 8">CIP 110307</strain>
    </source>
</reference>
<feature type="transmembrane region" description="Helical" evidence="5">
    <location>
        <begin position="180"/>
        <end position="201"/>
    </location>
</feature>
<evidence type="ECO:0000256" key="2">
    <source>
        <dbReference type="ARBA" id="ARBA00022692"/>
    </source>
</evidence>
<dbReference type="SUPFAM" id="SSF52091">
    <property type="entry name" value="SpoIIaa-like"/>
    <property type="match status" value="1"/>
</dbReference>
<dbReference type="PANTHER" id="PTHR11814">
    <property type="entry name" value="SULFATE TRANSPORTER"/>
    <property type="match status" value="1"/>
</dbReference>
<dbReference type="HOGENOM" id="CLU_003182_13_2_6"/>
<dbReference type="PROSITE" id="PS50801">
    <property type="entry name" value="STAS"/>
    <property type="match status" value="1"/>
</dbReference>
<feature type="transmembrane region" description="Helical" evidence="5">
    <location>
        <begin position="79"/>
        <end position="98"/>
    </location>
</feature>
<feature type="transmembrane region" description="Helical" evidence="5">
    <location>
        <begin position="336"/>
        <end position="353"/>
    </location>
</feature>
<gene>
    <name evidence="7" type="ORF">F933_02707</name>
</gene>
<dbReference type="Proteomes" id="UP000017670">
    <property type="component" value="Unassembled WGS sequence"/>
</dbReference>
<dbReference type="eggNOG" id="COG0659">
    <property type="taxonomic scope" value="Bacteria"/>
</dbReference>
<dbReference type="InterPro" id="IPR036513">
    <property type="entry name" value="STAS_dom_sf"/>
</dbReference>
<dbReference type="GO" id="GO:0016020">
    <property type="term" value="C:membrane"/>
    <property type="evidence" value="ECO:0007669"/>
    <property type="project" value="UniProtKB-SubCell"/>
</dbReference>
<dbReference type="Pfam" id="PF01740">
    <property type="entry name" value="STAS"/>
    <property type="match status" value="1"/>
</dbReference>
<dbReference type="InterPro" id="IPR001902">
    <property type="entry name" value="SLC26A/SulP_fam"/>
</dbReference>